<dbReference type="Proteomes" id="UP000603453">
    <property type="component" value="Unassembled WGS sequence"/>
</dbReference>
<dbReference type="AlphaFoldDB" id="A0A8H7V3X3"/>
<comment type="caution">
    <text evidence="1">The sequence shown here is derived from an EMBL/GenBank/DDBJ whole genome shotgun (WGS) entry which is preliminary data.</text>
</comment>
<name>A0A8H7V3X3_9FUNG</name>
<sequence length="95" mass="11019">MTELRANYKENKQLVPAAEEGSCVDDVKNINFGRAVSQFDAEKCDYKCIKEIVIDKGHRIEVFPRKQLLKDDEILLFHCPDKSVVHNKLLLHYCI</sequence>
<evidence type="ECO:0000313" key="1">
    <source>
        <dbReference type="EMBL" id="KAG2206270.1"/>
    </source>
</evidence>
<evidence type="ECO:0000313" key="2">
    <source>
        <dbReference type="Proteomes" id="UP000603453"/>
    </source>
</evidence>
<organism evidence="1 2">
    <name type="scientific">Mucor saturninus</name>
    <dbReference type="NCBI Taxonomy" id="64648"/>
    <lineage>
        <taxon>Eukaryota</taxon>
        <taxon>Fungi</taxon>
        <taxon>Fungi incertae sedis</taxon>
        <taxon>Mucoromycota</taxon>
        <taxon>Mucoromycotina</taxon>
        <taxon>Mucoromycetes</taxon>
        <taxon>Mucorales</taxon>
        <taxon>Mucorineae</taxon>
        <taxon>Mucoraceae</taxon>
        <taxon>Mucor</taxon>
    </lineage>
</organism>
<protein>
    <submittedName>
        <fullName evidence="1">Uncharacterized protein</fullName>
    </submittedName>
</protein>
<reference evidence="1" key="1">
    <citation type="submission" date="2020-12" db="EMBL/GenBank/DDBJ databases">
        <title>Metabolic potential, ecology and presence of endohyphal bacteria is reflected in genomic diversity of Mucoromycotina.</title>
        <authorList>
            <person name="Muszewska A."/>
            <person name="Okrasinska A."/>
            <person name="Steczkiewicz K."/>
            <person name="Drgas O."/>
            <person name="Orlowska M."/>
            <person name="Perlinska-Lenart U."/>
            <person name="Aleksandrzak-Piekarczyk T."/>
            <person name="Szatraj K."/>
            <person name="Zielenkiewicz U."/>
            <person name="Pilsyk S."/>
            <person name="Malc E."/>
            <person name="Mieczkowski P."/>
            <person name="Kruszewska J.S."/>
            <person name="Biernat P."/>
            <person name="Pawlowska J."/>
        </authorList>
    </citation>
    <scope>NUCLEOTIDE SEQUENCE</scope>
    <source>
        <strain evidence="1">WA0000017839</strain>
    </source>
</reference>
<gene>
    <name evidence="1" type="ORF">INT47_007283</name>
</gene>
<proteinExistence type="predicted"/>
<keyword evidence="2" id="KW-1185">Reference proteome</keyword>
<dbReference type="OrthoDB" id="2272203at2759"/>
<dbReference type="EMBL" id="JAEPRD010000031">
    <property type="protein sequence ID" value="KAG2206270.1"/>
    <property type="molecule type" value="Genomic_DNA"/>
</dbReference>
<accession>A0A8H7V3X3</accession>